<dbReference type="AlphaFoldDB" id="A0A1G9W0U5"/>
<dbReference type="PANTHER" id="PTHR23221:SF7">
    <property type="entry name" value="PHOSPHATIDYLINOSITOL-GLYCAN-SPECIFIC PHOSPHOLIPASE D"/>
    <property type="match status" value="1"/>
</dbReference>
<organism evidence="6 7">
    <name type="scientific">Actinacidiphila guanduensis</name>
    <dbReference type="NCBI Taxonomy" id="310781"/>
    <lineage>
        <taxon>Bacteria</taxon>
        <taxon>Bacillati</taxon>
        <taxon>Actinomycetota</taxon>
        <taxon>Actinomycetes</taxon>
        <taxon>Kitasatosporales</taxon>
        <taxon>Streptomycetaceae</taxon>
        <taxon>Actinacidiphila</taxon>
    </lineage>
</organism>
<dbReference type="EMBL" id="FNIE01000001">
    <property type="protein sequence ID" value="SDM77766.1"/>
    <property type="molecule type" value="Genomic_DNA"/>
</dbReference>
<dbReference type="RefSeq" id="WP_093782511.1">
    <property type="nucleotide sequence ID" value="NZ_FNIE01000001.1"/>
</dbReference>
<dbReference type="SUPFAM" id="SSF69318">
    <property type="entry name" value="Integrin alpha N-terminal domain"/>
    <property type="match status" value="1"/>
</dbReference>
<protein>
    <submittedName>
        <fullName evidence="6">FG-GAP repeat-containing protein</fullName>
    </submittedName>
</protein>
<evidence type="ECO:0000256" key="2">
    <source>
        <dbReference type="ARBA" id="ARBA00022737"/>
    </source>
</evidence>
<name>A0A1G9W0U5_9ACTN</name>
<sequence length="555" mass="54427">MLTSRPVLTASAVVLVVAAALTPAAAGTAMAGTLGIAGRAAPALTPPGGAATRADVNGDGIADIVVSTGARLTYAGDPNALGVDRGGSVDVIPGGGNLPAAPAVVISQDSHDFIPGSGEDTDKFGQALATGDFNGDGLADVAVGNPTESFGTAQNVGMVTVLYGKTTSPYLGLIPNTLTQIDQGQPGIPGDNEAGDLFGASLTVGDFNTDGYADLAIGQPGEAVGSTQRAGAVTVVYGGTHGLTATGSVGFTQDTDGVNGTPETDDKFGWSLAAGDVNGDAKDDMVVGASGEAVSGTANAWGGVWVMPGSSSGVNAAASSDFSVASTGTQDHLRSVAVGRFHGGAYADVLVSADRRNGAPQYAGALVVARGGSDGVSASRLQTIDQSSPGIAGTPEENDFFGGSLAVGDLDGDGYDDLAAGTLREDNVGTVTLLRGGTAGLLSAAGTTFNEDNAAIGASAQAGEGFGYGLRILDVTGDGTPELLVTAPWEDGSLQSGALFRLSVGINGGSLTVTGSTSATRGALGGQSNFGPATPFAGGAVVTLDTNQQPQRRTG</sequence>
<evidence type="ECO:0000256" key="4">
    <source>
        <dbReference type="ARBA" id="ARBA00023180"/>
    </source>
</evidence>
<dbReference type="InterPro" id="IPR028994">
    <property type="entry name" value="Integrin_alpha_N"/>
</dbReference>
<dbReference type="PANTHER" id="PTHR23221">
    <property type="entry name" value="GLYCOSYLPHOSPHATIDYLINOSITOL PHOSPHOLIPASE D"/>
    <property type="match status" value="1"/>
</dbReference>
<dbReference type="PROSITE" id="PS51470">
    <property type="entry name" value="FG_GAP"/>
    <property type="match status" value="5"/>
</dbReference>
<dbReference type="STRING" id="310781.SAMN05216259_101464"/>
<reference evidence="6 7" key="1">
    <citation type="submission" date="2016-10" db="EMBL/GenBank/DDBJ databases">
        <authorList>
            <person name="de Groot N.N."/>
        </authorList>
    </citation>
    <scope>NUCLEOTIDE SEQUENCE [LARGE SCALE GENOMIC DNA]</scope>
    <source>
        <strain evidence="6 7">CGMCC 4.2022</strain>
    </source>
</reference>
<proteinExistence type="predicted"/>
<keyword evidence="2" id="KW-0677">Repeat</keyword>
<keyword evidence="1 5" id="KW-0732">Signal</keyword>
<dbReference type="InterPro" id="IPR013519">
    <property type="entry name" value="Int_alpha_beta-p"/>
</dbReference>
<dbReference type="InterPro" id="IPR013517">
    <property type="entry name" value="FG-GAP"/>
</dbReference>
<evidence type="ECO:0000313" key="6">
    <source>
        <dbReference type="EMBL" id="SDM77766.1"/>
    </source>
</evidence>
<evidence type="ECO:0000256" key="5">
    <source>
        <dbReference type="SAM" id="SignalP"/>
    </source>
</evidence>
<evidence type="ECO:0000256" key="1">
    <source>
        <dbReference type="ARBA" id="ARBA00022729"/>
    </source>
</evidence>
<dbReference type="GO" id="GO:0016787">
    <property type="term" value="F:hydrolase activity"/>
    <property type="evidence" value="ECO:0007669"/>
    <property type="project" value="UniProtKB-KW"/>
</dbReference>
<dbReference type="SMART" id="SM00191">
    <property type="entry name" value="Int_alpha"/>
    <property type="match status" value="5"/>
</dbReference>
<dbReference type="Proteomes" id="UP000199341">
    <property type="component" value="Unassembled WGS sequence"/>
</dbReference>
<feature type="signal peptide" evidence="5">
    <location>
        <begin position="1"/>
        <end position="31"/>
    </location>
</feature>
<dbReference type="OrthoDB" id="344301at2"/>
<dbReference type="Pfam" id="PF01839">
    <property type="entry name" value="FG-GAP"/>
    <property type="match status" value="5"/>
</dbReference>
<keyword evidence="4" id="KW-0325">Glycoprotein</keyword>
<accession>A0A1G9W0U5</accession>
<keyword evidence="3" id="KW-0378">Hydrolase</keyword>
<feature type="chain" id="PRO_5011501379" evidence="5">
    <location>
        <begin position="32"/>
        <end position="555"/>
    </location>
</feature>
<evidence type="ECO:0000313" key="7">
    <source>
        <dbReference type="Proteomes" id="UP000199341"/>
    </source>
</evidence>
<dbReference type="Gene3D" id="2.130.10.130">
    <property type="entry name" value="Integrin alpha, N-terminal"/>
    <property type="match status" value="3"/>
</dbReference>
<evidence type="ECO:0000256" key="3">
    <source>
        <dbReference type="ARBA" id="ARBA00022801"/>
    </source>
</evidence>
<keyword evidence="7" id="KW-1185">Reference proteome</keyword>
<gene>
    <name evidence="6" type="ORF">SAMN05216259_101464</name>
</gene>